<dbReference type="EMBL" id="JABFUD020000023">
    <property type="protein sequence ID" value="KAI5060862.1"/>
    <property type="molecule type" value="Genomic_DNA"/>
</dbReference>
<dbReference type="Proteomes" id="UP000886520">
    <property type="component" value="Chromosome 23"/>
</dbReference>
<name>A0A9D4Z525_ADICA</name>
<reference evidence="1" key="1">
    <citation type="submission" date="2021-01" db="EMBL/GenBank/DDBJ databases">
        <title>Adiantum capillus-veneris genome.</title>
        <authorList>
            <person name="Fang Y."/>
            <person name="Liao Q."/>
        </authorList>
    </citation>
    <scope>NUCLEOTIDE SEQUENCE</scope>
    <source>
        <strain evidence="1">H3</strain>
        <tissue evidence="1">Leaf</tissue>
    </source>
</reference>
<comment type="caution">
    <text evidence="1">The sequence shown here is derived from an EMBL/GenBank/DDBJ whole genome shotgun (WGS) entry which is preliminary data.</text>
</comment>
<proteinExistence type="predicted"/>
<evidence type="ECO:0000313" key="1">
    <source>
        <dbReference type="EMBL" id="KAI5060862.1"/>
    </source>
</evidence>
<gene>
    <name evidence="1" type="ORF">GOP47_0023367</name>
</gene>
<sequence>MDMDVAMESMRGLEVVEEEAWLEEGICFNVTIVVNGVIKALNMRSQGEWMVTCFLFLHKFLLELKIMLLRLKGKQGQVV</sequence>
<dbReference type="AlphaFoldDB" id="A0A9D4Z525"/>
<evidence type="ECO:0000313" key="2">
    <source>
        <dbReference type="Proteomes" id="UP000886520"/>
    </source>
</evidence>
<protein>
    <submittedName>
        <fullName evidence="1">Uncharacterized protein</fullName>
    </submittedName>
</protein>
<keyword evidence="2" id="KW-1185">Reference proteome</keyword>
<accession>A0A9D4Z525</accession>
<organism evidence="1 2">
    <name type="scientific">Adiantum capillus-veneris</name>
    <name type="common">Maidenhair fern</name>
    <dbReference type="NCBI Taxonomy" id="13818"/>
    <lineage>
        <taxon>Eukaryota</taxon>
        <taxon>Viridiplantae</taxon>
        <taxon>Streptophyta</taxon>
        <taxon>Embryophyta</taxon>
        <taxon>Tracheophyta</taxon>
        <taxon>Polypodiopsida</taxon>
        <taxon>Polypodiidae</taxon>
        <taxon>Polypodiales</taxon>
        <taxon>Pteridineae</taxon>
        <taxon>Pteridaceae</taxon>
        <taxon>Vittarioideae</taxon>
        <taxon>Adiantum</taxon>
    </lineage>
</organism>